<organism evidence="1 2">
    <name type="scientific">Sinorhizobium numidicum</name>
    <dbReference type="NCBI Taxonomy" id="680248"/>
    <lineage>
        <taxon>Bacteria</taxon>
        <taxon>Pseudomonadati</taxon>
        <taxon>Pseudomonadota</taxon>
        <taxon>Alphaproteobacteria</taxon>
        <taxon>Hyphomicrobiales</taxon>
        <taxon>Rhizobiaceae</taxon>
        <taxon>Sinorhizobium/Ensifer group</taxon>
        <taxon>Sinorhizobium</taxon>
    </lineage>
</organism>
<evidence type="ECO:0000313" key="2">
    <source>
        <dbReference type="Proteomes" id="UP001235547"/>
    </source>
</evidence>
<dbReference type="Proteomes" id="UP001235547">
    <property type="component" value="Chromosome 1"/>
</dbReference>
<dbReference type="RefSeq" id="WP_280734650.1">
    <property type="nucleotide sequence ID" value="NZ_CP120368.1"/>
</dbReference>
<evidence type="ECO:0000313" key="1">
    <source>
        <dbReference type="EMBL" id="WEX83793.1"/>
    </source>
</evidence>
<dbReference type="EMBL" id="CP120371">
    <property type="protein sequence ID" value="WEX83793.1"/>
    <property type="molecule type" value="Genomic_DNA"/>
</dbReference>
<keyword evidence="2" id="KW-1185">Reference proteome</keyword>
<reference evidence="1 2" key="1">
    <citation type="submission" date="2023-03" db="EMBL/GenBank/DDBJ databases">
        <authorList>
            <person name="Kaur S."/>
            <person name="Espinosa-Saiz D."/>
            <person name="Velazquez E."/>
            <person name="Menendez E."/>
            <person name="diCenzo G.C."/>
        </authorList>
    </citation>
    <scope>NUCLEOTIDE SEQUENCE [LARGE SCALE GENOMIC DNA]</scope>
    <source>
        <strain evidence="1 2">LMG 27395</strain>
    </source>
</reference>
<proteinExistence type="predicted"/>
<gene>
    <name evidence="1" type="ORF">PYH38_002601</name>
</gene>
<protein>
    <submittedName>
        <fullName evidence="1">Uncharacterized protein</fullName>
    </submittedName>
</protein>
<accession>A0ABY8CYS3</accession>
<name>A0ABY8CYS3_9HYPH</name>
<sequence>MSFSLCQAVIVCGCIGPVEFAGDLLAAEFKLIELVVEPARRPAFILRIFV</sequence>